<accession>A0ABM1E7J2</accession>
<dbReference type="Proteomes" id="UP000695022">
    <property type="component" value="Unplaced"/>
</dbReference>
<reference evidence="3" key="1">
    <citation type="submission" date="2025-08" db="UniProtKB">
        <authorList>
            <consortium name="RefSeq"/>
        </authorList>
    </citation>
    <scope>IDENTIFICATION</scope>
</reference>
<keyword evidence="2" id="KW-1185">Reference proteome</keyword>
<proteinExistence type="predicted"/>
<feature type="region of interest" description="Disordered" evidence="1">
    <location>
        <begin position="17"/>
        <end position="64"/>
    </location>
</feature>
<name>A0ABM1E7J2_PRICU</name>
<protein>
    <submittedName>
        <fullName evidence="3">Uncharacterized protein LOC106809555</fullName>
    </submittedName>
</protein>
<feature type="region of interest" description="Disordered" evidence="1">
    <location>
        <begin position="288"/>
        <end position="328"/>
    </location>
</feature>
<organism evidence="2 3">
    <name type="scientific">Priapulus caudatus</name>
    <name type="common">Priapulid worm</name>
    <dbReference type="NCBI Taxonomy" id="37621"/>
    <lineage>
        <taxon>Eukaryota</taxon>
        <taxon>Metazoa</taxon>
        <taxon>Ecdysozoa</taxon>
        <taxon>Scalidophora</taxon>
        <taxon>Priapulida</taxon>
        <taxon>Priapulimorpha</taxon>
        <taxon>Priapulimorphida</taxon>
        <taxon>Priapulidae</taxon>
        <taxon>Priapulus</taxon>
    </lineage>
</organism>
<feature type="compositionally biased region" description="Basic residues" evidence="1">
    <location>
        <begin position="314"/>
        <end position="324"/>
    </location>
</feature>
<evidence type="ECO:0000256" key="1">
    <source>
        <dbReference type="SAM" id="MobiDB-lite"/>
    </source>
</evidence>
<dbReference type="GeneID" id="106809555"/>
<gene>
    <name evidence="3" type="primary">LOC106809555</name>
</gene>
<evidence type="ECO:0000313" key="2">
    <source>
        <dbReference type="Proteomes" id="UP000695022"/>
    </source>
</evidence>
<dbReference type="RefSeq" id="XP_014668163.1">
    <property type="nucleotide sequence ID" value="XM_014812677.1"/>
</dbReference>
<evidence type="ECO:0000313" key="3">
    <source>
        <dbReference type="RefSeq" id="XP_014668163.1"/>
    </source>
</evidence>
<sequence>MGTSRLCEMLISHAYASPEQDLREPTTPNGSQRCGLPRHIAPSSGDPTLPERDDQQYSASPHGHAYSGGLLRELSLTAERYRLAECLREANHLVHGRTDDGDDFPWLFPSPWQSKHASDDSVNSPAAYVTSAVQLDCSSGYDRVVENYSDGVRCILDDLTSSEGSCYDYARGDNVGSFEHYWRREAEIQATYGAYRSEYVASSESLRQDVDAVVEKASQEQPTDCELQPTDCELQPTDCELQPTDCEQQLTDSEQRSTDCELSPCSSQESSDVGVAITTDGAANATASLEASNGREEEARATQATSSGVGSGEKRKRSTPRKSINKLDPEFRGVTLHIRTTLRNNESRVTIETYFTR</sequence>